<name>A0ABQ2A3N0_9BACL</name>
<dbReference type="Proteomes" id="UP000605427">
    <property type="component" value="Unassembled WGS sequence"/>
</dbReference>
<evidence type="ECO:0000259" key="1">
    <source>
        <dbReference type="Pfam" id="PF11695"/>
    </source>
</evidence>
<proteinExistence type="predicted"/>
<sequence>MSVWENKERMLEYRNRGNHAKAMRIARRIGDESEAVRWDADNIPNWEEAKTRLHQKYGRKLDPHKS</sequence>
<organism evidence="2 3">
    <name type="scientific">Saccharibacillus endophyticus</name>
    <dbReference type="NCBI Taxonomy" id="2060666"/>
    <lineage>
        <taxon>Bacteria</taxon>
        <taxon>Bacillati</taxon>
        <taxon>Bacillota</taxon>
        <taxon>Bacilli</taxon>
        <taxon>Bacillales</taxon>
        <taxon>Paenibacillaceae</taxon>
        <taxon>Saccharibacillus</taxon>
    </lineage>
</organism>
<accession>A0ABQ2A3N0</accession>
<reference evidence="3" key="1">
    <citation type="journal article" date="2019" name="Int. J. Syst. Evol. Microbiol.">
        <title>The Global Catalogue of Microorganisms (GCM) 10K type strain sequencing project: providing services to taxonomists for standard genome sequencing and annotation.</title>
        <authorList>
            <consortium name="The Broad Institute Genomics Platform"/>
            <consortium name="The Broad Institute Genome Sequencing Center for Infectious Disease"/>
            <person name="Wu L."/>
            <person name="Ma J."/>
        </authorList>
    </citation>
    <scope>NUCLEOTIDE SEQUENCE [LARGE SCALE GENOMIC DNA]</scope>
    <source>
        <strain evidence="3">CCM 8702</strain>
    </source>
</reference>
<gene>
    <name evidence="2" type="ORF">GCM10007362_43140</name>
</gene>
<dbReference type="Pfam" id="PF11695">
    <property type="entry name" value="DUF3291"/>
    <property type="match status" value="1"/>
</dbReference>
<comment type="caution">
    <text evidence="2">The sequence shown here is derived from an EMBL/GenBank/DDBJ whole genome shotgun (WGS) entry which is preliminary data.</text>
</comment>
<dbReference type="InterPro" id="IPR021708">
    <property type="entry name" value="DUF3291"/>
</dbReference>
<evidence type="ECO:0000313" key="3">
    <source>
        <dbReference type="Proteomes" id="UP000605427"/>
    </source>
</evidence>
<evidence type="ECO:0000313" key="2">
    <source>
        <dbReference type="EMBL" id="GGH85521.1"/>
    </source>
</evidence>
<keyword evidence="3" id="KW-1185">Reference proteome</keyword>
<dbReference type="EMBL" id="BMDD01000006">
    <property type="protein sequence ID" value="GGH85521.1"/>
    <property type="molecule type" value="Genomic_DNA"/>
</dbReference>
<protein>
    <recommendedName>
        <fullName evidence="1">DUF3291 domain-containing protein</fullName>
    </recommendedName>
</protein>
<feature type="domain" description="DUF3291" evidence="1">
    <location>
        <begin position="1"/>
        <end position="54"/>
    </location>
</feature>